<proteinExistence type="predicted"/>
<organism evidence="6 7">
    <name type="scientific">Trichococcus shcherbakoviae</name>
    <dbReference type="NCBI Taxonomy" id="2094020"/>
    <lineage>
        <taxon>Bacteria</taxon>
        <taxon>Bacillati</taxon>
        <taxon>Bacillota</taxon>
        <taxon>Bacilli</taxon>
        <taxon>Lactobacillales</taxon>
        <taxon>Carnobacteriaceae</taxon>
        <taxon>Trichococcus</taxon>
    </lineage>
</organism>
<dbReference type="GO" id="GO:0003677">
    <property type="term" value="F:DNA binding"/>
    <property type="evidence" value="ECO:0007669"/>
    <property type="project" value="UniProtKB-KW"/>
</dbReference>
<dbReference type="Proteomes" id="UP000262072">
    <property type="component" value="Unassembled WGS sequence"/>
</dbReference>
<dbReference type="PANTHER" id="PTHR43132:SF6">
    <property type="entry name" value="HTH-TYPE TRANSCRIPTIONAL REPRESSOR CZRA"/>
    <property type="match status" value="1"/>
</dbReference>
<dbReference type="PANTHER" id="PTHR43132">
    <property type="entry name" value="ARSENICAL RESISTANCE OPERON REPRESSOR ARSR-RELATED"/>
    <property type="match status" value="1"/>
</dbReference>
<reference evidence="7" key="1">
    <citation type="submission" date="2018-05" db="EMBL/GenBank/DDBJ databases">
        <authorList>
            <person name="Strepis N."/>
        </authorList>
    </citation>
    <scope>NUCLEOTIDE SEQUENCE [LARGE SCALE GENOMIC DNA]</scope>
</reference>
<sequence>MMSDLNTETIQAVTKIFKLIGDPTRFLILHVLENRELNVNAIAEELDLEQSAVSHQLKKLREAKLVKSRRSGKNILYSQDDQHVYAILHLAVEHAEHGRQDMHSEDGIATTNKNNP</sequence>
<evidence type="ECO:0000256" key="4">
    <source>
        <dbReference type="SAM" id="MobiDB-lite"/>
    </source>
</evidence>
<dbReference type="InterPro" id="IPR051011">
    <property type="entry name" value="Metal_resp_trans_reg"/>
</dbReference>
<evidence type="ECO:0000259" key="5">
    <source>
        <dbReference type="PROSITE" id="PS50987"/>
    </source>
</evidence>
<keyword evidence="2" id="KW-0238">DNA-binding</keyword>
<dbReference type="PRINTS" id="PR00778">
    <property type="entry name" value="HTHARSR"/>
</dbReference>
<keyword evidence="1" id="KW-0805">Transcription regulation</keyword>
<dbReference type="EMBL" id="UNRR01000040">
    <property type="protein sequence ID" value="SYZ79776.1"/>
    <property type="molecule type" value="Genomic_DNA"/>
</dbReference>
<dbReference type="GO" id="GO:0003700">
    <property type="term" value="F:DNA-binding transcription factor activity"/>
    <property type="evidence" value="ECO:0007669"/>
    <property type="project" value="InterPro"/>
</dbReference>
<accession>A0A383TII7</accession>
<protein>
    <recommendedName>
        <fullName evidence="5">HTH arsR-type domain-containing protein</fullName>
    </recommendedName>
</protein>
<dbReference type="NCBIfam" id="NF033788">
    <property type="entry name" value="HTH_metalloreg"/>
    <property type="match status" value="1"/>
</dbReference>
<gene>
    <name evidence="6" type="ORF">TART1_2652</name>
</gene>
<evidence type="ECO:0000256" key="2">
    <source>
        <dbReference type="ARBA" id="ARBA00023125"/>
    </source>
</evidence>
<feature type="region of interest" description="Disordered" evidence="4">
    <location>
        <begin position="96"/>
        <end position="116"/>
    </location>
</feature>
<dbReference type="InterPro" id="IPR011991">
    <property type="entry name" value="ArsR-like_HTH"/>
</dbReference>
<feature type="domain" description="HTH arsR-type" evidence="5">
    <location>
        <begin position="5"/>
        <end position="99"/>
    </location>
</feature>
<keyword evidence="3" id="KW-0804">Transcription</keyword>
<dbReference type="Pfam" id="PF01022">
    <property type="entry name" value="HTH_5"/>
    <property type="match status" value="1"/>
</dbReference>
<dbReference type="InterPro" id="IPR036390">
    <property type="entry name" value="WH_DNA-bd_sf"/>
</dbReference>
<evidence type="ECO:0000313" key="6">
    <source>
        <dbReference type="EMBL" id="SYZ79776.1"/>
    </source>
</evidence>
<evidence type="ECO:0000256" key="1">
    <source>
        <dbReference type="ARBA" id="ARBA00023015"/>
    </source>
</evidence>
<dbReference type="CDD" id="cd00090">
    <property type="entry name" value="HTH_ARSR"/>
    <property type="match status" value="1"/>
</dbReference>
<dbReference type="Gene3D" id="1.10.10.10">
    <property type="entry name" value="Winged helix-like DNA-binding domain superfamily/Winged helix DNA-binding domain"/>
    <property type="match status" value="1"/>
</dbReference>
<dbReference type="SMART" id="SM00418">
    <property type="entry name" value="HTH_ARSR"/>
    <property type="match status" value="1"/>
</dbReference>
<dbReference type="InterPro" id="IPR001845">
    <property type="entry name" value="HTH_ArsR_DNA-bd_dom"/>
</dbReference>
<dbReference type="PROSITE" id="PS50987">
    <property type="entry name" value="HTH_ARSR_2"/>
    <property type="match status" value="1"/>
</dbReference>
<name>A0A383TII7_9LACT</name>
<feature type="compositionally biased region" description="Basic and acidic residues" evidence="4">
    <location>
        <begin position="96"/>
        <end position="106"/>
    </location>
</feature>
<evidence type="ECO:0000256" key="3">
    <source>
        <dbReference type="ARBA" id="ARBA00023163"/>
    </source>
</evidence>
<dbReference type="SUPFAM" id="SSF46785">
    <property type="entry name" value="Winged helix' DNA-binding domain"/>
    <property type="match status" value="1"/>
</dbReference>
<dbReference type="InterPro" id="IPR036388">
    <property type="entry name" value="WH-like_DNA-bd_sf"/>
</dbReference>
<dbReference type="AlphaFoldDB" id="A0A383TII7"/>
<evidence type="ECO:0000313" key="7">
    <source>
        <dbReference type="Proteomes" id="UP000262072"/>
    </source>
</evidence>